<dbReference type="InterPro" id="IPR058625">
    <property type="entry name" value="MdtA-like_BSH"/>
</dbReference>
<dbReference type="OrthoDB" id="9806939at2"/>
<dbReference type="InterPro" id="IPR058624">
    <property type="entry name" value="MdtA-like_HH"/>
</dbReference>
<dbReference type="Proteomes" id="UP000198736">
    <property type="component" value="Unassembled WGS sequence"/>
</dbReference>
<dbReference type="InterPro" id="IPR006143">
    <property type="entry name" value="RND_pump_MFP"/>
</dbReference>
<evidence type="ECO:0000256" key="2">
    <source>
        <dbReference type="ARBA" id="ARBA00023054"/>
    </source>
</evidence>
<gene>
    <name evidence="8" type="ORF">COMA2_290005</name>
</gene>
<dbReference type="Pfam" id="PF25954">
    <property type="entry name" value="Beta-barrel_RND_2"/>
    <property type="match status" value="1"/>
</dbReference>
<proteinExistence type="inferred from homology"/>
<dbReference type="Pfam" id="PF25917">
    <property type="entry name" value="BSH_RND"/>
    <property type="match status" value="1"/>
</dbReference>
<protein>
    <submittedName>
        <fullName evidence="8">Putative Acriflavine resistance protein acrA</fullName>
    </submittedName>
</protein>
<dbReference type="AlphaFoldDB" id="A0A0S4LH42"/>
<evidence type="ECO:0000259" key="5">
    <source>
        <dbReference type="Pfam" id="PF25917"/>
    </source>
</evidence>
<dbReference type="RefSeq" id="WP_090898544.1">
    <property type="nucleotide sequence ID" value="NZ_CZPZ01000022.1"/>
</dbReference>
<comment type="similarity">
    <text evidence="1">Belongs to the membrane fusion protein (MFP) (TC 8.A.1) family.</text>
</comment>
<evidence type="ECO:0000259" key="7">
    <source>
        <dbReference type="Pfam" id="PF25989"/>
    </source>
</evidence>
<dbReference type="GO" id="GO:0019898">
    <property type="term" value="C:extrinsic component of membrane"/>
    <property type="evidence" value="ECO:0007669"/>
    <property type="project" value="InterPro"/>
</dbReference>
<dbReference type="GO" id="GO:0015562">
    <property type="term" value="F:efflux transmembrane transporter activity"/>
    <property type="evidence" value="ECO:0007669"/>
    <property type="project" value="TreeGrafter"/>
</dbReference>
<evidence type="ECO:0000313" key="8">
    <source>
        <dbReference type="EMBL" id="CUS36897.1"/>
    </source>
</evidence>
<dbReference type="Gene3D" id="2.40.420.20">
    <property type="match status" value="1"/>
</dbReference>
<dbReference type="Gene3D" id="2.40.30.170">
    <property type="match status" value="1"/>
</dbReference>
<dbReference type="GO" id="GO:1990281">
    <property type="term" value="C:efflux pump complex"/>
    <property type="evidence" value="ECO:0007669"/>
    <property type="project" value="TreeGrafter"/>
</dbReference>
<keyword evidence="3" id="KW-0472">Membrane</keyword>
<evidence type="ECO:0000259" key="4">
    <source>
        <dbReference type="Pfam" id="PF25876"/>
    </source>
</evidence>
<feature type="domain" description="YknX-like C-terminal permuted SH3-like" evidence="7">
    <location>
        <begin position="317"/>
        <end position="384"/>
    </location>
</feature>
<feature type="domain" description="CusB-like beta-barrel" evidence="6">
    <location>
        <begin position="238"/>
        <end position="309"/>
    </location>
</feature>
<reference evidence="9" key="1">
    <citation type="submission" date="2015-10" db="EMBL/GenBank/DDBJ databases">
        <authorList>
            <person name="Luecker S."/>
            <person name="Luecker S."/>
        </authorList>
    </citation>
    <scope>NUCLEOTIDE SEQUENCE [LARGE SCALE GENOMIC DNA]</scope>
</reference>
<dbReference type="Pfam" id="PF25876">
    <property type="entry name" value="HH_MFP_RND"/>
    <property type="match status" value="1"/>
</dbReference>
<feature type="domain" description="Multidrug resistance protein MdtA-like alpha-helical hairpin" evidence="4">
    <location>
        <begin position="116"/>
        <end position="192"/>
    </location>
</feature>
<feature type="domain" description="Multidrug resistance protein MdtA-like barrel-sandwich hybrid" evidence="5">
    <location>
        <begin position="69"/>
        <end position="219"/>
    </location>
</feature>
<keyword evidence="9" id="KW-1185">Reference proteome</keyword>
<dbReference type="InterPro" id="IPR058792">
    <property type="entry name" value="Beta-barrel_RND_2"/>
</dbReference>
<dbReference type="FunFam" id="2.40.30.170:FF:000010">
    <property type="entry name" value="Efflux RND transporter periplasmic adaptor subunit"/>
    <property type="match status" value="1"/>
</dbReference>
<accession>A0A0S4LH42</accession>
<keyword evidence="3" id="KW-1133">Transmembrane helix</keyword>
<sequence length="395" mass="43690">MSRLIRHPFIILGIIIFVAVTALVAFRLNTGAKPDKKAARLITVGTVAPLRQDFDVRLAYTADISPNQVVNIFSRVDGYIAKLHVDKGDFVRLNQLLVEIDHTDYHHAVNQAKANLSAAKAKVLQQDAVVRNAKLTFDRMQSLIKDQFVSQQDLDTALVNFDAASAAQESLQAQVNQMEVALAQAETRLAYSYIRAPFPGYIAERNLDTGAYVSSATASTSTMSRGIMSLHDINTVRVLIEVVERDIPLVKVGQKAELRAEAYPDHVFEGTVTRVVQALNRATRTMTVEIDLPNMDRRLKGGMFARVEVMVGTRRQALQIPLDAVSRLENMQYIYIVQDGNARRVDIEIGARNGNHVEVTRGLTGHEQIIVAGKDLVHDGIPVHAQPLQPGNSQE</sequence>
<dbReference type="Gene3D" id="2.40.50.100">
    <property type="match status" value="1"/>
</dbReference>
<feature type="transmembrane region" description="Helical" evidence="3">
    <location>
        <begin position="9"/>
        <end position="28"/>
    </location>
</feature>
<dbReference type="InterPro" id="IPR030190">
    <property type="entry name" value="MacA_alpha-hairpin_sf"/>
</dbReference>
<name>A0A0S4LH42_9BACT</name>
<evidence type="ECO:0000256" key="3">
    <source>
        <dbReference type="SAM" id="Phobius"/>
    </source>
</evidence>
<keyword evidence="3" id="KW-0812">Transmembrane</keyword>
<dbReference type="STRING" id="1742973.COMA2_290005"/>
<dbReference type="PANTHER" id="PTHR30469">
    <property type="entry name" value="MULTIDRUG RESISTANCE PROTEIN MDTA"/>
    <property type="match status" value="1"/>
</dbReference>
<organism evidence="8 9">
    <name type="scientific">Candidatus Nitrospira nitrificans</name>
    <dbReference type="NCBI Taxonomy" id="1742973"/>
    <lineage>
        <taxon>Bacteria</taxon>
        <taxon>Pseudomonadati</taxon>
        <taxon>Nitrospirota</taxon>
        <taxon>Nitrospiria</taxon>
        <taxon>Nitrospirales</taxon>
        <taxon>Nitrospiraceae</taxon>
        <taxon>Nitrospira</taxon>
    </lineage>
</organism>
<dbReference type="GO" id="GO:1990961">
    <property type="term" value="P:xenobiotic detoxification by transmembrane export across the plasma membrane"/>
    <property type="evidence" value="ECO:0007669"/>
    <property type="project" value="InterPro"/>
</dbReference>
<evidence type="ECO:0000256" key="1">
    <source>
        <dbReference type="ARBA" id="ARBA00009477"/>
    </source>
</evidence>
<dbReference type="EMBL" id="CZPZ01000022">
    <property type="protein sequence ID" value="CUS36897.1"/>
    <property type="molecule type" value="Genomic_DNA"/>
</dbReference>
<dbReference type="GO" id="GO:0030313">
    <property type="term" value="C:cell envelope"/>
    <property type="evidence" value="ECO:0007669"/>
    <property type="project" value="UniProtKB-SubCell"/>
</dbReference>
<dbReference type="Gene3D" id="6.10.140.1990">
    <property type="match status" value="1"/>
</dbReference>
<evidence type="ECO:0000259" key="6">
    <source>
        <dbReference type="Pfam" id="PF25954"/>
    </source>
</evidence>
<dbReference type="SUPFAM" id="SSF111369">
    <property type="entry name" value="HlyD-like secretion proteins"/>
    <property type="match status" value="1"/>
</dbReference>
<keyword evidence="2" id="KW-0175">Coiled coil</keyword>
<evidence type="ECO:0000313" key="9">
    <source>
        <dbReference type="Proteomes" id="UP000198736"/>
    </source>
</evidence>
<dbReference type="InterPro" id="IPR058637">
    <property type="entry name" value="YknX-like_C"/>
</dbReference>
<dbReference type="GO" id="GO:1990195">
    <property type="term" value="C:macrolide transmembrane transporter complex"/>
    <property type="evidence" value="ECO:0007669"/>
    <property type="project" value="InterPro"/>
</dbReference>
<dbReference type="NCBIfam" id="TIGR01730">
    <property type="entry name" value="RND_mfp"/>
    <property type="match status" value="1"/>
</dbReference>
<dbReference type="Pfam" id="PF25989">
    <property type="entry name" value="YknX_C"/>
    <property type="match status" value="1"/>
</dbReference>